<dbReference type="Gene3D" id="3.40.50.1820">
    <property type="entry name" value="alpha/beta hydrolase"/>
    <property type="match status" value="1"/>
</dbReference>
<accession>A0A8B3FLL4</accession>
<evidence type="ECO:0000313" key="2">
    <source>
        <dbReference type="EMBL" id="RLP08885.1"/>
    </source>
</evidence>
<name>A0A8B3FLL4_9ACTN</name>
<comment type="caution">
    <text evidence="2">The sequence shown here is derived from an EMBL/GenBank/DDBJ whole genome shotgun (WGS) entry which is preliminary data.</text>
</comment>
<evidence type="ECO:0000259" key="1">
    <source>
        <dbReference type="Pfam" id="PF00326"/>
    </source>
</evidence>
<dbReference type="Pfam" id="PF00326">
    <property type="entry name" value="Peptidase_S9"/>
    <property type="match status" value="1"/>
</dbReference>
<dbReference type="SUPFAM" id="SSF82171">
    <property type="entry name" value="DPP6 N-terminal domain-like"/>
    <property type="match status" value="1"/>
</dbReference>
<dbReference type="InterPro" id="IPR029058">
    <property type="entry name" value="AB_hydrolase_fold"/>
</dbReference>
<dbReference type="GO" id="GO:0006508">
    <property type="term" value="P:proteolysis"/>
    <property type="evidence" value="ECO:0007669"/>
    <property type="project" value="InterPro"/>
</dbReference>
<dbReference type="PANTHER" id="PTHR43056">
    <property type="entry name" value="PEPTIDASE S9 PROLYL OLIGOPEPTIDASE"/>
    <property type="match status" value="1"/>
</dbReference>
<gene>
    <name evidence="2" type="ORF">D7U36_08705</name>
</gene>
<reference evidence="2 3" key="1">
    <citation type="submission" date="2018-10" db="EMBL/GenBank/DDBJ databases">
        <title>Propionibacterium australiense Genome Sequencing and Assembly.</title>
        <authorList>
            <person name="Bernier A.-M."/>
            <person name="Bernard K."/>
        </authorList>
    </citation>
    <scope>NUCLEOTIDE SEQUENCE [LARGE SCALE GENOMIC DNA]</scope>
    <source>
        <strain evidence="2 3">NML98A078</strain>
    </source>
</reference>
<organism evidence="2 3">
    <name type="scientific">Propionibacterium australiense</name>
    <dbReference type="NCBI Taxonomy" id="119981"/>
    <lineage>
        <taxon>Bacteria</taxon>
        <taxon>Bacillati</taxon>
        <taxon>Actinomycetota</taxon>
        <taxon>Actinomycetes</taxon>
        <taxon>Propionibacteriales</taxon>
        <taxon>Propionibacteriaceae</taxon>
        <taxon>Propionibacterium</taxon>
    </lineage>
</organism>
<dbReference type="InterPro" id="IPR011042">
    <property type="entry name" value="6-blade_b-propeller_TolB-like"/>
</dbReference>
<dbReference type="SUPFAM" id="SSF53474">
    <property type="entry name" value="alpha/beta-Hydrolases"/>
    <property type="match status" value="1"/>
</dbReference>
<dbReference type="OrthoDB" id="128799at2"/>
<proteinExistence type="predicted"/>
<protein>
    <submittedName>
        <fullName evidence="2">S9 family peptidase</fullName>
    </submittedName>
</protein>
<dbReference type="PANTHER" id="PTHR43056:SF5">
    <property type="entry name" value="PEPTIDASE S9 PROLYL OLIGOPEPTIDASE CATALYTIC DOMAIN-CONTAINING PROTEIN"/>
    <property type="match status" value="1"/>
</dbReference>
<dbReference type="EMBL" id="RCIW01000012">
    <property type="protein sequence ID" value="RLP08885.1"/>
    <property type="molecule type" value="Genomic_DNA"/>
</dbReference>
<sequence>MSLALFSGAVRAARGRAPALRTLEPMSSPATSDVTTAPYGSWASPIGLDDVLAAGVTLRELGSDGRRAYWLESRPGEDSRMTLLRRDQDTPTELTPAPADVRARVNEYGGGSWAVGDGVVVWADATTGQVFGLAEGHDPAPLTPAGSPMRFAAFAPCAAFGAVLAVREDHTDPGNVVTCLVALPWPGQRPGTGAVLASGHDFYADPAVRPDGRCAWICWDQPAMPWDATRLVVARLDDEDGLRLVDEQVLVDGFSADPARGTAVQHPAWAPDGSLLFMSDTGGYWNLHRWAEDEHGAPRPVFTEAHDADLPVWQLARRAYTVRDGQAWFALYVDGAAQLARCPLGGGPVERLAAVADLEQITTTDEGVLALVHRVDAPPAIVDLTDGLRVVHCPNATPDPALTSVGVSHVVEENRHGRFQCIYWAPHNPAWRAPAGTMPPLIITVHGGPTGMAVNDYSVATQFWTSRGFAVMAVNYSGSAGFGRAFRERLRGQWGIADVDDCIDAARYAMSAGLADMEQVVITGGSAGGFTVLRALERSAMFSAGVSRYGVADLVALQADTHKFEARYNDGLLGPWPQQRALYEERSPINHLDELDTPMLIFQGTDDPIVPPNQSRALADAIGSRGLPVALVSFEGEGHGFRLPATNRRVLECQLSFYAQLFDFEPADDIETLRIENLDTW</sequence>
<dbReference type="InterPro" id="IPR001375">
    <property type="entry name" value="Peptidase_S9_cat"/>
</dbReference>
<dbReference type="AlphaFoldDB" id="A0A8B3FLL4"/>
<feature type="domain" description="Peptidase S9 prolyl oligopeptidase catalytic" evidence="1">
    <location>
        <begin position="457"/>
        <end position="663"/>
    </location>
</feature>
<evidence type="ECO:0000313" key="3">
    <source>
        <dbReference type="Proteomes" id="UP000279336"/>
    </source>
</evidence>
<dbReference type="GO" id="GO:0008236">
    <property type="term" value="F:serine-type peptidase activity"/>
    <property type="evidence" value="ECO:0007669"/>
    <property type="project" value="InterPro"/>
</dbReference>
<dbReference type="Proteomes" id="UP000279336">
    <property type="component" value="Unassembled WGS sequence"/>
</dbReference>
<dbReference type="InterPro" id="IPR050585">
    <property type="entry name" value="Xaa-Pro_dipeptidyl-ppase/CocE"/>
</dbReference>
<dbReference type="Gene3D" id="2.120.10.30">
    <property type="entry name" value="TolB, C-terminal domain"/>
    <property type="match status" value="1"/>
</dbReference>